<dbReference type="InterPro" id="IPR008978">
    <property type="entry name" value="HSP20-like_chaperone"/>
</dbReference>
<comment type="caution">
    <text evidence="4">The sequence shown here is derived from an EMBL/GenBank/DDBJ whole genome shotgun (WGS) entry which is preliminary data.</text>
</comment>
<comment type="similarity">
    <text evidence="1 2">Belongs to the small heat shock protein (HSP20) family.</text>
</comment>
<dbReference type="PATRIC" id="fig|1122985.7.peg.2405"/>
<name>A0A069QFM8_HOYLO</name>
<sequence length="143" mass="16560">MIMLPVMRRNSWLPEVFDDFLNSNLMPRTNATAPAINVLENDKQYTVELAAPGLKKDDFSVNVNEDGNLSIKMEQKRESAEENEKTHYLRREFSYSKYEQTLLLPEDVNREAIAARVNDGVLTVDLPKVQKEEQKLFRSIQID</sequence>
<accession>A0A069QFM8</accession>
<reference evidence="4 5" key="1">
    <citation type="submission" date="2013-08" db="EMBL/GenBank/DDBJ databases">
        <authorList>
            <person name="Weinstock G."/>
            <person name="Sodergren E."/>
            <person name="Wylie T."/>
            <person name="Fulton L."/>
            <person name="Fulton R."/>
            <person name="Fronick C."/>
            <person name="O'Laughlin M."/>
            <person name="Godfrey J."/>
            <person name="Miner T."/>
            <person name="Herter B."/>
            <person name="Appelbaum E."/>
            <person name="Cordes M."/>
            <person name="Lek S."/>
            <person name="Wollam A."/>
            <person name="Pepin K.H."/>
            <person name="Palsikar V.B."/>
            <person name="Mitreva M."/>
            <person name="Wilson R.K."/>
        </authorList>
    </citation>
    <scope>NUCLEOTIDE SEQUENCE [LARGE SCALE GENOMIC DNA]</scope>
    <source>
        <strain evidence="4 5">ATCC 15930</strain>
    </source>
</reference>
<dbReference type="AlphaFoldDB" id="A0A069QFM8"/>
<dbReference type="SUPFAM" id="SSF49764">
    <property type="entry name" value="HSP20-like chaperones"/>
    <property type="match status" value="1"/>
</dbReference>
<dbReference type="PROSITE" id="PS01031">
    <property type="entry name" value="SHSP"/>
    <property type="match status" value="1"/>
</dbReference>
<dbReference type="EMBL" id="JNGW01000098">
    <property type="protein sequence ID" value="KDR51600.1"/>
    <property type="molecule type" value="Genomic_DNA"/>
</dbReference>
<gene>
    <name evidence="4" type="ORF">HMPREF1991_02322</name>
</gene>
<evidence type="ECO:0000313" key="4">
    <source>
        <dbReference type="EMBL" id="KDR51600.1"/>
    </source>
</evidence>
<keyword evidence="5" id="KW-1185">Reference proteome</keyword>
<dbReference type="InterPro" id="IPR031107">
    <property type="entry name" value="Small_HSP"/>
</dbReference>
<evidence type="ECO:0000256" key="2">
    <source>
        <dbReference type="RuleBase" id="RU003616"/>
    </source>
</evidence>
<dbReference type="InterPro" id="IPR002068">
    <property type="entry name" value="A-crystallin/Hsp20_dom"/>
</dbReference>
<dbReference type="eggNOG" id="COG0071">
    <property type="taxonomic scope" value="Bacteria"/>
</dbReference>
<protein>
    <submittedName>
        <fullName evidence="4">Hsp20/alpha crystallin family protein</fullName>
    </submittedName>
</protein>
<dbReference type="Gene3D" id="2.60.40.790">
    <property type="match status" value="1"/>
</dbReference>
<proteinExistence type="inferred from homology"/>
<organism evidence="4 5">
    <name type="scientific">Hoylesella loescheii DSM 19665 = JCM 12249 = ATCC 15930</name>
    <dbReference type="NCBI Taxonomy" id="1122985"/>
    <lineage>
        <taxon>Bacteria</taxon>
        <taxon>Pseudomonadati</taxon>
        <taxon>Bacteroidota</taxon>
        <taxon>Bacteroidia</taxon>
        <taxon>Bacteroidales</taxon>
        <taxon>Prevotellaceae</taxon>
        <taxon>Hoylesella</taxon>
    </lineage>
</organism>
<evidence type="ECO:0000313" key="5">
    <source>
        <dbReference type="Proteomes" id="UP000027442"/>
    </source>
</evidence>
<dbReference type="Pfam" id="PF00011">
    <property type="entry name" value="HSP20"/>
    <property type="match status" value="1"/>
</dbReference>
<evidence type="ECO:0000256" key="1">
    <source>
        <dbReference type="PROSITE-ProRule" id="PRU00285"/>
    </source>
</evidence>
<dbReference type="PANTHER" id="PTHR11527">
    <property type="entry name" value="HEAT-SHOCK PROTEIN 20 FAMILY MEMBER"/>
    <property type="match status" value="1"/>
</dbReference>
<dbReference type="CDD" id="cd06464">
    <property type="entry name" value="ACD_sHsps-like"/>
    <property type="match status" value="1"/>
</dbReference>
<dbReference type="Proteomes" id="UP000027442">
    <property type="component" value="Unassembled WGS sequence"/>
</dbReference>
<dbReference type="HOGENOM" id="CLU_046737_8_4_10"/>
<evidence type="ECO:0000259" key="3">
    <source>
        <dbReference type="PROSITE" id="PS01031"/>
    </source>
</evidence>
<feature type="domain" description="SHSP" evidence="3">
    <location>
        <begin position="27"/>
        <end position="143"/>
    </location>
</feature>